<keyword evidence="1" id="KW-0547">Nucleotide-binding</keyword>
<keyword evidence="4" id="KW-1185">Reference proteome</keyword>
<dbReference type="InterPro" id="IPR017441">
    <property type="entry name" value="Protein_kinase_ATP_BS"/>
</dbReference>
<dbReference type="InterPro" id="IPR001245">
    <property type="entry name" value="Ser-Thr/Tyr_kinase_cat_dom"/>
</dbReference>
<dbReference type="PIRSF" id="PIRSF000654">
    <property type="entry name" value="Integrin-linked_kinase"/>
    <property type="match status" value="1"/>
</dbReference>
<dbReference type="PROSITE" id="PS50011">
    <property type="entry name" value="PROTEIN_KINASE_DOM"/>
    <property type="match status" value="1"/>
</dbReference>
<dbReference type="PRINTS" id="PR00109">
    <property type="entry name" value="TYRKINASE"/>
</dbReference>
<dbReference type="SMART" id="SM00220">
    <property type="entry name" value="S_TKc"/>
    <property type="match status" value="1"/>
</dbReference>
<dbReference type="InterPro" id="IPR000719">
    <property type="entry name" value="Prot_kinase_dom"/>
</dbReference>
<name>A0A9N9BBW9_FUNMO</name>
<reference evidence="3" key="1">
    <citation type="submission" date="2021-06" db="EMBL/GenBank/DDBJ databases">
        <authorList>
            <person name="Kallberg Y."/>
            <person name="Tangrot J."/>
            <person name="Rosling A."/>
        </authorList>
    </citation>
    <scope>NUCLEOTIDE SEQUENCE</scope>
    <source>
        <strain evidence="3">87-6 pot B 2015</strain>
    </source>
</reference>
<dbReference type="GO" id="GO:0005524">
    <property type="term" value="F:ATP binding"/>
    <property type="evidence" value="ECO:0007669"/>
    <property type="project" value="UniProtKB-UniRule"/>
</dbReference>
<evidence type="ECO:0000256" key="1">
    <source>
        <dbReference type="PROSITE-ProRule" id="PRU10141"/>
    </source>
</evidence>
<dbReference type="Proteomes" id="UP000789375">
    <property type="component" value="Unassembled WGS sequence"/>
</dbReference>
<comment type="caution">
    <text evidence="3">The sequence shown here is derived from an EMBL/GenBank/DDBJ whole genome shotgun (WGS) entry which is preliminary data.</text>
</comment>
<dbReference type="GO" id="GO:0004674">
    <property type="term" value="F:protein serine/threonine kinase activity"/>
    <property type="evidence" value="ECO:0007669"/>
    <property type="project" value="TreeGrafter"/>
</dbReference>
<dbReference type="InterPro" id="IPR011009">
    <property type="entry name" value="Kinase-like_dom_sf"/>
</dbReference>
<feature type="binding site" evidence="1">
    <location>
        <position position="56"/>
    </location>
    <ligand>
        <name>ATP</name>
        <dbReference type="ChEBI" id="CHEBI:30616"/>
    </ligand>
</feature>
<dbReference type="SUPFAM" id="SSF56112">
    <property type="entry name" value="Protein kinase-like (PK-like)"/>
    <property type="match status" value="1"/>
</dbReference>
<proteinExistence type="predicted"/>
<keyword evidence="1" id="KW-0067">ATP-binding</keyword>
<evidence type="ECO:0000313" key="3">
    <source>
        <dbReference type="EMBL" id="CAG8559499.1"/>
    </source>
</evidence>
<dbReference type="Pfam" id="PF07714">
    <property type="entry name" value="PK_Tyr_Ser-Thr"/>
    <property type="match status" value="1"/>
</dbReference>
<evidence type="ECO:0000313" key="4">
    <source>
        <dbReference type="Proteomes" id="UP000789375"/>
    </source>
</evidence>
<organism evidence="3 4">
    <name type="scientific">Funneliformis mosseae</name>
    <name type="common">Endomycorrhizal fungus</name>
    <name type="synonym">Glomus mosseae</name>
    <dbReference type="NCBI Taxonomy" id="27381"/>
    <lineage>
        <taxon>Eukaryota</taxon>
        <taxon>Fungi</taxon>
        <taxon>Fungi incertae sedis</taxon>
        <taxon>Mucoromycota</taxon>
        <taxon>Glomeromycotina</taxon>
        <taxon>Glomeromycetes</taxon>
        <taxon>Glomerales</taxon>
        <taxon>Glomeraceae</taxon>
        <taxon>Funneliformis</taxon>
    </lineage>
</organism>
<feature type="domain" description="Protein kinase" evidence="2">
    <location>
        <begin position="27"/>
        <end position="291"/>
    </location>
</feature>
<dbReference type="PANTHER" id="PTHR44329">
    <property type="entry name" value="SERINE/THREONINE-PROTEIN KINASE TNNI3K-RELATED"/>
    <property type="match status" value="1"/>
</dbReference>
<sequence>MTNISQNNELKDWIKKKFITYIKWNDLVGNSPVGAGHFGVVYKTHWNSMNKDVVRKTPFLENNDAIQHEIQILAKVQASDNIIRFLGITQEPKSNIYSIVMEYADEGDLRTYLKINFQNLEWDKKLQLAFNIANGLNCLHWYHILHRDLHSKNVVIHKGIAKITDFGNSKSMDSQTSVHNNVFGILPYLAPELLEPDLQRLPYSVKTDIYSLGVLFWEISSGNPPLMNFTIGPTLAIAIMNGKREEVIPNTPYDYHELYTFCWDQNQDKRPMIQHVYSVLENMLEKLHKSVEKDSEDIKVINTIHLTKEASENQNCSDTTLVNLEVL</sequence>
<evidence type="ECO:0000259" key="2">
    <source>
        <dbReference type="PROSITE" id="PS50011"/>
    </source>
</evidence>
<dbReference type="Gene3D" id="1.10.510.10">
    <property type="entry name" value="Transferase(Phosphotransferase) domain 1"/>
    <property type="match status" value="1"/>
</dbReference>
<dbReference type="PROSITE" id="PS00107">
    <property type="entry name" value="PROTEIN_KINASE_ATP"/>
    <property type="match status" value="1"/>
</dbReference>
<protein>
    <submittedName>
        <fullName evidence="3">15340_t:CDS:1</fullName>
    </submittedName>
</protein>
<dbReference type="AlphaFoldDB" id="A0A9N9BBW9"/>
<gene>
    <name evidence="3" type="ORF">FMOSSE_LOCUS6884</name>
</gene>
<accession>A0A9N9BBW9</accession>
<dbReference type="EMBL" id="CAJVPP010001505">
    <property type="protein sequence ID" value="CAG8559499.1"/>
    <property type="molecule type" value="Genomic_DNA"/>
</dbReference>
<dbReference type="InterPro" id="IPR051681">
    <property type="entry name" value="Ser/Thr_Kinases-Pseudokinases"/>
</dbReference>